<name>R9P6A1_PSEHS</name>
<organism evidence="2 3">
    <name type="scientific">Pseudozyma hubeiensis (strain SY62)</name>
    <name type="common">Yeast</name>
    <dbReference type="NCBI Taxonomy" id="1305764"/>
    <lineage>
        <taxon>Eukaryota</taxon>
        <taxon>Fungi</taxon>
        <taxon>Dikarya</taxon>
        <taxon>Basidiomycota</taxon>
        <taxon>Ustilaginomycotina</taxon>
        <taxon>Ustilaginomycetes</taxon>
        <taxon>Ustilaginales</taxon>
        <taxon>Ustilaginaceae</taxon>
        <taxon>Pseudozyma</taxon>
    </lineage>
</organism>
<gene>
    <name evidence="2" type="ORF">PHSY_001205</name>
</gene>
<evidence type="ECO:0000256" key="1">
    <source>
        <dbReference type="SAM" id="MobiDB-lite"/>
    </source>
</evidence>
<evidence type="ECO:0000313" key="2">
    <source>
        <dbReference type="EMBL" id="GAC93640.1"/>
    </source>
</evidence>
<feature type="compositionally biased region" description="Basic and acidic residues" evidence="1">
    <location>
        <begin position="71"/>
        <end position="80"/>
    </location>
</feature>
<dbReference type="AlphaFoldDB" id="R9P6A1"/>
<dbReference type="OrthoDB" id="10484899at2759"/>
<dbReference type="GeneID" id="24106506"/>
<keyword evidence="3" id="KW-1185">Reference proteome</keyword>
<feature type="compositionally biased region" description="Polar residues" evidence="1">
    <location>
        <begin position="95"/>
        <end position="104"/>
    </location>
</feature>
<feature type="compositionally biased region" description="Polar residues" evidence="1">
    <location>
        <begin position="1"/>
        <end position="10"/>
    </location>
</feature>
<dbReference type="HOGENOM" id="CLU_1670155_0_0_1"/>
<protein>
    <submittedName>
        <fullName evidence="2">Uncharacterized protein</fullName>
    </submittedName>
</protein>
<evidence type="ECO:0000313" key="3">
    <source>
        <dbReference type="Proteomes" id="UP000014071"/>
    </source>
</evidence>
<reference evidence="3" key="1">
    <citation type="journal article" date="2013" name="Genome Announc.">
        <title>Draft genome sequence of the basidiomycetous yeast-like fungus Pseudozyma hubeiensis SY62, which produces an abundant amount of the biosurfactant mannosylerythritol lipids.</title>
        <authorList>
            <person name="Konishi M."/>
            <person name="Hatada Y."/>
            <person name="Horiuchi J."/>
        </authorList>
    </citation>
    <scope>NUCLEOTIDE SEQUENCE [LARGE SCALE GENOMIC DNA]</scope>
    <source>
        <strain evidence="3">SY62</strain>
    </source>
</reference>
<accession>R9P6A1</accession>
<feature type="region of interest" description="Disordered" evidence="1">
    <location>
        <begin position="1"/>
        <end position="32"/>
    </location>
</feature>
<sequence length="158" mass="17049">MDTVFSNSEFGGSWTLLPKRTRKAAPTTALASPELQRAFRPFSRSARAGVTMLHAQIPSSTEVGPFPGKGKAGEEEEARKTRTAQGGSEKGLGNGNDNNVTAMGSQEDLLDSRAVRKGDMTGSRDVSLSLFRFGKALQRRNKCTTACLLHLPIFAHQI</sequence>
<dbReference type="Proteomes" id="UP000014071">
    <property type="component" value="Unassembled WGS sequence"/>
</dbReference>
<feature type="region of interest" description="Disordered" evidence="1">
    <location>
        <begin position="54"/>
        <end position="106"/>
    </location>
</feature>
<dbReference type="RefSeq" id="XP_012187227.1">
    <property type="nucleotide sequence ID" value="XM_012331837.1"/>
</dbReference>
<dbReference type="EMBL" id="DF238777">
    <property type="protein sequence ID" value="GAC93640.1"/>
    <property type="molecule type" value="Genomic_DNA"/>
</dbReference>
<proteinExistence type="predicted"/>